<dbReference type="Pfam" id="PF20815">
    <property type="entry name" value="GIY_YIG_2"/>
    <property type="match status" value="1"/>
</dbReference>
<comment type="caution">
    <text evidence="2">The sequence shown here is derived from an EMBL/GenBank/DDBJ whole genome shotgun (WGS) entry which is preliminary data.</text>
</comment>
<evidence type="ECO:0000313" key="3">
    <source>
        <dbReference type="Proteomes" id="UP000287519"/>
    </source>
</evidence>
<organism evidence="2 3">
    <name type="scientific">Rhodococcus wratislaviensis</name>
    <name type="common">Tsukamurella wratislaviensis</name>
    <dbReference type="NCBI Taxonomy" id="44752"/>
    <lineage>
        <taxon>Bacteria</taxon>
        <taxon>Bacillati</taxon>
        <taxon>Actinomycetota</taxon>
        <taxon>Actinomycetes</taxon>
        <taxon>Mycobacteriales</taxon>
        <taxon>Nocardiaceae</taxon>
        <taxon>Rhodococcus</taxon>
    </lineage>
</organism>
<dbReference type="AlphaFoldDB" id="A0A402BZI6"/>
<dbReference type="InterPro" id="IPR049311">
    <property type="entry name" value="GIY_YIG_cat"/>
</dbReference>
<protein>
    <recommendedName>
        <fullName evidence="1">GIY-YIG catalytic domain-containing protein</fullName>
    </recommendedName>
</protein>
<proteinExistence type="predicted"/>
<sequence length="177" mass="19343">MPATAGVYGWWFRKLPAAIDTSGCAKRDGLTLLYTGISPSKPPKNGKAPSTQNIRKRIKAHYTGNAAGSTLRLTLGCLVANEIGIELRRVGSGERYTFHAGETLLSKWMAENALVSWIAREEPWELEDQLIASLDVPLNLDGNSRNSFYLQLKAARADAKRRAKELPVLPNPGVGGR</sequence>
<feature type="domain" description="GIY-YIG catalytic" evidence="1">
    <location>
        <begin position="6"/>
        <end position="157"/>
    </location>
</feature>
<keyword evidence="3" id="KW-1185">Reference proteome</keyword>
<accession>A0A402BZI6</accession>
<evidence type="ECO:0000313" key="2">
    <source>
        <dbReference type="EMBL" id="GCE36760.1"/>
    </source>
</evidence>
<name>A0A402BZI6_RHOWR</name>
<gene>
    <name evidence="2" type="ORF">Rhow_005760</name>
</gene>
<dbReference type="Proteomes" id="UP000287519">
    <property type="component" value="Unassembled WGS sequence"/>
</dbReference>
<reference evidence="2 3" key="1">
    <citation type="submission" date="2018-11" db="EMBL/GenBank/DDBJ databases">
        <title>Microbial catabolism of amino acid.</title>
        <authorList>
            <person name="Hibi M."/>
            <person name="Ogawa J."/>
        </authorList>
    </citation>
    <scope>NUCLEOTIDE SEQUENCE [LARGE SCALE GENOMIC DNA]</scope>
    <source>
        <strain evidence="2 3">C31-06</strain>
    </source>
</reference>
<evidence type="ECO:0000259" key="1">
    <source>
        <dbReference type="Pfam" id="PF20815"/>
    </source>
</evidence>
<dbReference type="EMBL" id="BHYM01000005">
    <property type="protein sequence ID" value="GCE36760.1"/>
    <property type="molecule type" value="Genomic_DNA"/>
</dbReference>